<reference evidence="2 3" key="1">
    <citation type="submission" date="2024-11" db="EMBL/GenBank/DDBJ databases">
        <title>Chromosome-level genome assembly of the freshwater bivalve Anodonta woodiana.</title>
        <authorList>
            <person name="Chen X."/>
        </authorList>
    </citation>
    <scope>NUCLEOTIDE SEQUENCE [LARGE SCALE GENOMIC DNA]</scope>
    <source>
        <strain evidence="2">MN2024</strain>
        <tissue evidence="2">Gills</tissue>
    </source>
</reference>
<dbReference type="AlphaFoldDB" id="A0ABD3W0T6"/>
<evidence type="ECO:0000256" key="1">
    <source>
        <dbReference type="SAM" id="SignalP"/>
    </source>
</evidence>
<organism evidence="2 3">
    <name type="scientific">Sinanodonta woodiana</name>
    <name type="common">Chinese pond mussel</name>
    <name type="synonym">Anodonta woodiana</name>
    <dbReference type="NCBI Taxonomy" id="1069815"/>
    <lineage>
        <taxon>Eukaryota</taxon>
        <taxon>Metazoa</taxon>
        <taxon>Spiralia</taxon>
        <taxon>Lophotrochozoa</taxon>
        <taxon>Mollusca</taxon>
        <taxon>Bivalvia</taxon>
        <taxon>Autobranchia</taxon>
        <taxon>Heteroconchia</taxon>
        <taxon>Palaeoheterodonta</taxon>
        <taxon>Unionida</taxon>
        <taxon>Unionoidea</taxon>
        <taxon>Unionidae</taxon>
        <taxon>Unioninae</taxon>
        <taxon>Sinanodonta</taxon>
    </lineage>
</organism>
<gene>
    <name evidence="2" type="ORF">ACJMK2_043658</name>
</gene>
<evidence type="ECO:0000313" key="2">
    <source>
        <dbReference type="EMBL" id="KAL3866353.1"/>
    </source>
</evidence>
<evidence type="ECO:0008006" key="4">
    <source>
        <dbReference type="Google" id="ProtNLM"/>
    </source>
</evidence>
<feature type="chain" id="PRO_5044869706" description="Prokineticin domain-containing protein" evidence="1">
    <location>
        <begin position="17"/>
        <end position="122"/>
    </location>
</feature>
<protein>
    <recommendedName>
        <fullName evidence="4">Prokineticin domain-containing protein</fullName>
    </recommendedName>
</protein>
<evidence type="ECO:0000313" key="3">
    <source>
        <dbReference type="Proteomes" id="UP001634394"/>
    </source>
</evidence>
<comment type="caution">
    <text evidence="2">The sequence shown here is derived from an EMBL/GenBank/DDBJ whole genome shotgun (WGS) entry which is preliminary data.</text>
</comment>
<name>A0ABD3W0T6_SINWO</name>
<keyword evidence="3" id="KW-1185">Reference proteome</keyword>
<feature type="signal peptide" evidence="1">
    <location>
        <begin position="1"/>
        <end position="16"/>
    </location>
</feature>
<dbReference type="EMBL" id="JBJQND010000009">
    <property type="protein sequence ID" value="KAL3866353.1"/>
    <property type="molecule type" value="Genomic_DNA"/>
</dbReference>
<sequence>MKIAFVVCLCFALTKGFFLNTLFAECRVDSDCRGLGGCCSQEIDDILGDIIHSCTRYLLPGEKCDSNDNGHCGCMKGYTCTVRDASFLHSIALEPNTHLTMGTCLPGNGTSSGASIAVEGGR</sequence>
<accession>A0ABD3W0T6</accession>
<dbReference type="Proteomes" id="UP001634394">
    <property type="component" value="Unassembled WGS sequence"/>
</dbReference>
<keyword evidence="1" id="KW-0732">Signal</keyword>
<proteinExistence type="predicted"/>